<name>A0A8S5Q197_9CAUD</name>
<keyword evidence="1" id="KW-0255">Endonuclease</keyword>
<proteinExistence type="predicted"/>
<keyword evidence="1" id="KW-0378">Hydrolase</keyword>
<dbReference type="Pfam" id="PF06356">
    <property type="entry name" value="DUF1064"/>
    <property type="match status" value="1"/>
</dbReference>
<dbReference type="Gene3D" id="3.40.91.30">
    <property type="match status" value="1"/>
</dbReference>
<dbReference type="InterPro" id="IPR009414">
    <property type="entry name" value="DUF1064"/>
</dbReference>
<sequence length="151" mass="18130">MRMQGSRTENKKIINASPLEYDGIFFKSKLEKMAYQTLKEQGFPVQYEPKKFIIWEGFRPNVPFYNKDASTRMLKMDSKKVIDISYTPDLMFEYNNHLIIIEMKGFENNTYPLKKKIFRKWLESNYPNSIYFEIFTKKQLLQAIDIIKNLD</sequence>
<evidence type="ECO:0000313" key="1">
    <source>
        <dbReference type="EMBL" id="DAE12437.1"/>
    </source>
</evidence>
<protein>
    <submittedName>
        <fullName evidence="1">Endonuclease</fullName>
    </submittedName>
</protein>
<reference evidence="1" key="1">
    <citation type="journal article" date="2021" name="Proc. Natl. Acad. Sci. U.S.A.">
        <title>A Catalog of Tens of Thousands of Viruses from Human Metagenomes Reveals Hidden Associations with Chronic Diseases.</title>
        <authorList>
            <person name="Tisza M.J."/>
            <person name="Buck C.B."/>
        </authorList>
    </citation>
    <scope>NUCLEOTIDE SEQUENCE</scope>
    <source>
        <strain evidence="1">CtjK323</strain>
    </source>
</reference>
<dbReference type="GO" id="GO:0004519">
    <property type="term" value="F:endonuclease activity"/>
    <property type="evidence" value="ECO:0007669"/>
    <property type="project" value="UniProtKB-KW"/>
</dbReference>
<organism evidence="1">
    <name type="scientific">CrAss-like virus sp. ctjK323</name>
    <dbReference type="NCBI Taxonomy" id="2825839"/>
    <lineage>
        <taxon>Viruses</taxon>
        <taxon>Duplodnaviria</taxon>
        <taxon>Heunggongvirae</taxon>
        <taxon>Uroviricota</taxon>
        <taxon>Caudoviricetes</taxon>
        <taxon>Crassvirales</taxon>
    </lineage>
</organism>
<dbReference type="EMBL" id="BK015552">
    <property type="protein sequence ID" value="DAE12437.1"/>
    <property type="molecule type" value="Genomic_DNA"/>
</dbReference>
<accession>A0A8S5Q197</accession>
<keyword evidence="1" id="KW-0540">Nuclease</keyword>